<dbReference type="EMBL" id="JAHYXK010000005">
    <property type="protein sequence ID" value="MBW7467015.1"/>
    <property type="molecule type" value="Genomic_DNA"/>
</dbReference>
<organism evidence="1 2">
    <name type="scientific">Pontibacter aydingkolensis</name>
    <dbReference type="NCBI Taxonomy" id="1911536"/>
    <lineage>
        <taxon>Bacteria</taxon>
        <taxon>Pseudomonadati</taxon>
        <taxon>Bacteroidota</taxon>
        <taxon>Cytophagia</taxon>
        <taxon>Cytophagales</taxon>
        <taxon>Hymenobacteraceae</taxon>
        <taxon>Pontibacter</taxon>
    </lineage>
</organism>
<keyword evidence="2" id="KW-1185">Reference proteome</keyword>
<reference evidence="1 2" key="1">
    <citation type="journal article" date="2016" name="Int. J. Syst. Evol. Microbiol.">
        <title>Pontibacter aydingkolensis sp. nov., isolated from soil of a salt lake.</title>
        <authorList>
            <person name="Osman G."/>
            <person name="Zhang T."/>
            <person name="Lou K."/>
            <person name="Gao Y."/>
            <person name="Chang W."/>
            <person name="Lin Q."/>
            <person name="Yang H.M."/>
            <person name="Huo X.D."/>
            <person name="Wang N."/>
        </authorList>
    </citation>
    <scope>NUCLEOTIDE SEQUENCE [LARGE SCALE GENOMIC DNA]</scope>
    <source>
        <strain evidence="1 2">KACC 19255</strain>
    </source>
</reference>
<accession>A0ABS7CT70</accession>
<comment type="caution">
    <text evidence="1">The sequence shown here is derived from an EMBL/GenBank/DDBJ whole genome shotgun (WGS) entry which is preliminary data.</text>
</comment>
<sequence>MPEIGKKLQLKPSQLLLLLNAPDHMADVLLAEGYTFANAIEVPHIGTYDAVQLFVRNKEEVDHFVQQVIPLLKPKAFFWIAYPKKSSGIKTNLSRDEGWKTVAELGYEATRLVALDETWSSVRFRHTSDRDKPSVFGVDMPGIDRKAKTVILPDDMHKALEHGGVLDTFNKLAFTHRKEYALPVLEAKRPETRVKRIQKTLEDLQAKQQKV</sequence>
<gene>
    <name evidence="1" type="ORF">K0O23_08035</name>
</gene>
<proteinExistence type="predicted"/>
<name>A0ABS7CT70_9BACT</name>
<dbReference type="Proteomes" id="UP000813018">
    <property type="component" value="Unassembled WGS sequence"/>
</dbReference>
<dbReference type="RefSeq" id="WP_219876896.1">
    <property type="nucleotide sequence ID" value="NZ_JAHYXK010000005.1"/>
</dbReference>
<dbReference type="Pfam" id="PF13376">
    <property type="entry name" value="OmdA"/>
    <property type="match status" value="1"/>
</dbReference>
<evidence type="ECO:0000313" key="2">
    <source>
        <dbReference type="Proteomes" id="UP000813018"/>
    </source>
</evidence>
<evidence type="ECO:0000313" key="1">
    <source>
        <dbReference type="EMBL" id="MBW7467015.1"/>
    </source>
</evidence>
<protein>
    <submittedName>
        <fullName evidence="1">YdeI/OmpD-associated family protein</fullName>
    </submittedName>
</protein>